<name>A0A931B153_9ACTN</name>
<comment type="caution">
    <text evidence="1">The sequence shown here is derived from an EMBL/GenBank/DDBJ whole genome shotgun (WGS) entry which is preliminary data.</text>
</comment>
<gene>
    <name evidence="1" type="ORF">I2501_01835</name>
</gene>
<organism evidence="1 2">
    <name type="scientific">Streptacidiphilus fuscans</name>
    <dbReference type="NCBI Taxonomy" id="2789292"/>
    <lineage>
        <taxon>Bacteria</taxon>
        <taxon>Bacillati</taxon>
        <taxon>Actinomycetota</taxon>
        <taxon>Actinomycetes</taxon>
        <taxon>Kitasatosporales</taxon>
        <taxon>Streptomycetaceae</taxon>
        <taxon>Streptacidiphilus</taxon>
    </lineage>
</organism>
<accession>A0A931B153</accession>
<dbReference type="AlphaFoldDB" id="A0A931B153"/>
<evidence type="ECO:0000313" key="1">
    <source>
        <dbReference type="EMBL" id="MBF9066777.1"/>
    </source>
</evidence>
<evidence type="ECO:0000313" key="2">
    <source>
        <dbReference type="Proteomes" id="UP000657385"/>
    </source>
</evidence>
<dbReference type="Proteomes" id="UP000657385">
    <property type="component" value="Unassembled WGS sequence"/>
</dbReference>
<sequence>MNDFDFLHGSWDVANRRLTTPLGGPDAHIWEEFPGHSVIQPLFGGAGNIDEITFPTLGRQGVTLRLFDPETKQWSIHWASSRTGRLDPPVVGGFTGDRGHFYGEDTYDGCPIRVHFTWHRLGSDAARWEQEFSADGGRTWELNWTMDFTRASTPTRVGRDHS</sequence>
<dbReference type="RefSeq" id="WP_196191960.1">
    <property type="nucleotide sequence ID" value="NZ_JADPRT010000001.1"/>
</dbReference>
<evidence type="ECO:0008006" key="3">
    <source>
        <dbReference type="Google" id="ProtNLM"/>
    </source>
</evidence>
<protein>
    <recommendedName>
        <fullName evidence="3">DUF1579 domain-containing protein</fullName>
    </recommendedName>
</protein>
<proteinExistence type="predicted"/>
<keyword evidence="2" id="KW-1185">Reference proteome</keyword>
<reference evidence="1" key="1">
    <citation type="submission" date="2020-11" db="EMBL/GenBank/DDBJ databases">
        <title>Isolation and identification of active actinomycetes.</title>
        <authorList>
            <person name="Yu B."/>
        </authorList>
    </citation>
    <scope>NUCLEOTIDE SEQUENCE</scope>
    <source>
        <strain evidence="1">NEAU-YB345</strain>
    </source>
</reference>
<dbReference type="EMBL" id="JADPRT010000001">
    <property type="protein sequence ID" value="MBF9066777.1"/>
    <property type="molecule type" value="Genomic_DNA"/>
</dbReference>